<dbReference type="PANTHER" id="PTHR44591">
    <property type="entry name" value="STRESS RESPONSE REGULATOR PROTEIN 1"/>
    <property type="match status" value="1"/>
</dbReference>
<evidence type="ECO:0000313" key="5">
    <source>
        <dbReference type="EMBL" id="AWK87422.1"/>
    </source>
</evidence>
<dbReference type="PROSITE" id="PS50110">
    <property type="entry name" value="RESPONSE_REGULATORY"/>
    <property type="match status" value="1"/>
</dbReference>
<gene>
    <name evidence="5" type="ORF">DEW08_15400</name>
</gene>
<dbReference type="AlphaFoldDB" id="A0A2S2CSF7"/>
<protein>
    <submittedName>
        <fullName evidence="5">Response regulator</fullName>
    </submittedName>
</protein>
<reference evidence="6" key="1">
    <citation type="submission" date="2018-05" db="EMBL/GenBank/DDBJ databases">
        <title>Azospirillum thermophila sp. nov., a novel isolated from hot spring.</title>
        <authorList>
            <person name="Zhao Z."/>
        </authorList>
    </citation>
    <scope>NUCLEOTIDE SEQUENCE [LARGE SCALE GENOMIC DNA]</scope>
    <source>
        <strain evidence="6">CFH 70021</strain>
    </source>
</reference>
<feature type="domain" description="Response regulatory" evidence="4">
    <location>
        <begin position="3"/>
        <end position="118"/>
    </location>
</feature>
<evidence type="ECO:0000256" key="2">
    <source>
        <dbReference type="ARBA" id="ARBA00023012"/>
    </source>
</evidence>
<dbReference type="SUPFAM" id="SSF52172">
    <property type="entry name" value="CheY-like"/>
    <property type="match status" value="1"/>
</dbReference>
<accession>A0A2S2CSF7</accession>
<sequence>MASILVVDDSRLARNMVGSVILSLRPDLTIVSAASGDEALANLPEAPPMAAIVDYNMPGMDGLTLAARLQELYEGLTIGLLTANVQDALRKKAEAQGVRFITKPITSDKIREFLSAAGQ</sequence>
<dbReference type="Proteomes" id="UP000245629">
    <property type="component" value="Chromosome 2"/>
</dbReference>
<dbReference type="OrthoDB" id="7569831at2"/>
<keyword evidence="1 3" id="KW-0597">Phosphoprotein</keyword>
<evidence type="ECO:0000313" key="6">
    <source>
        <dbReference type="Proteomes" id="UP000245629"/>
    </source>
</evidence>
<organism evidence="5 6">
    <name type="scientific">Azospirillum thermophilum</name>
    <dbReference type="NCBI Taxonomy" id="2202148"/>
    <lineage>
        <taxon>Bacteria</taxon>
        <taxon>Pseudomonadati</taxon>
        <taxon>Pseudomonadota</taxon>
        <taxon>Alphaproteobacteria</taxon>
        <taxon>Rhodospirillales</taxon>
        <taxon>Azospirillaceae</taxon>
        <taxon>Azospirillum</taxon>
    </lineage>
</organism>
<dbReference type="PANTHER" id="PTHR44591:SF14">
    <property type="entry name" value="PROTEIN PILG"/>
    <property type="match status" value="1"/>
</dbReference>
<evidence type="ECO:0000256" key="3">
    <source>
        <dbReference type="PROSITE-ProRule" id="PRU00169"/>
    </source>
</evidence>
<dbReference type="RefSeq" id="WP_109328561.1">
    <property type="nucleotide sequence ID" value="NZ_CP029353.1"/>
</dbReference>
<dbReference type="Gene3D" id="3.40.50.2300">
    <property type="match status" value="1"/>
</dbReference>
<dbReference type="CDD" id="cd17535">
    <property type="entry name" value="REC_NarL-like"/>
    <property type="match status" value="1"/>
</dbReference>
<keyword evidence="6" id="KW-1185">Reference proteome</keyword>
<dbReference type="KEGG" id="azz:DEW08_15400"/>
<proteinExistence type="predicted"/>
<evidence type="ECO:0000259" key="4">
    <source>
        <dbReference type="PROSITE" id="PS50110"/>
    </source>
</evidence>
<evidence type="ECO:0000256" key="1">
    <source>
        <dbReference type="ARBA" id="ARBA00022553"/>
    </source>
</evidence>
<dbReference type="InterPro" id="IPR050595">
    <property type="entry name" value="Bact_response_regulator"/>
</dbReference>
<dbReference type="InterPro" id="IPR058245">
    <property type="entry name" value="NreC/VraR/RcsB-like_REC"/>
</dbReference>
<dbReference type="GO" id="GO:0000160">
    <property type="term" value="P:phosphorelay signal transduction system"/>
    <property type="evidence" value="ECO:0007669"/>
    <property type="project" value="UniProtKB-KW"/>
</dbReference>
<dbReference type="SMART" id="SM00448">
    <property type="entry name" value="REC"/>
    <property type="match status" value="1"/>
</dbReference>
<dbReference type="InterPro" id="IPR011006">
    <property type="entry name" value="CheY-like_superfamily"/>
</dbReference>
<dbReference type="EMBL" id="CP029353">
    <property type="protein sequence ID" value="AWK87422.1"/>
    <property type="molecule type" value="Genomic_DNA"/>
</dbReference>
<dbReference type="Pfam" id="PF00072">
    <property type="entry name" value="Response_reg"/>
    <property type="match status" value="1"/>
</dbReference>
<name>A0A2S2CSF7_9PROT</name>
<dbReference type="InterPro" id="IPR001789">
    <property type="entry name" value="Sig_transdc_resp-reg_receiver"/>
</dbReference>
<keyword evidence="2" id="KW-0902">Two-component regulatory system</keyword>
<feature type="modified residue" description="4-aspartylphosphate" evidence="3">
    <location>
        <position position="54"/>
    </location>
</feature>